<organism evidence="2 3">
    <name type="scientific">Symmachiella macrocystis</name>
    <dbReference type="NCBI Taxonomy" id="2527985"/>
    <lineage>
        <taxon>Bacteria</taxon>
        <taxon>Pseudomonadati</taxon>
        <taxon>Planctomycetota</taxon>
        <taxon>Planctomycetia</taxon>
        <taxon>Planctomycetales</taxon>
        <taxon>Planctomycetaceae</taxon>
        <taxon>Symmachiella</taxon>
    </lineage>
</organism>
<dbReference type="EMBL" id="SJPP01000003">
    <property type="protein sequence ID" value="TWU07111.1"/>
    <property type="molecule type" value="Genomic_DNA"/>
</dbReference>
<feature type="transmembrane region" description="Helical" evidence="1">
    <location>
        <begin position="61"/>
        <end position="81"/>
    </location>
</feature>
<evidence type="ECO:0000256" key="1">
    <source>
        <dbReference type="SAM" id="Phobius"/>
    </source>
</evidence>
<keyword evidence="1" id="KW-0812">Transmembrane</keyword>
<feature type="transmembrane region" description="Helical" evidence="1">
    <location>
        <begin position="237"/>
        <end position="259"/>
    </location>
</feature>
<feature type="transmembrane region" description="Helical" evidence="1">
    <location>
        <begin position="87"/>
        <end position="110"/>
    </location>
</feature>
<name>A0A5C6B6G9_9PLAN</name>
<proteinExistence type="predicted"/>
<feature type="transmembrane region" description="Helical" evidence="1">
    <location>
        <begin position="175"/>
        <end position="195"/>
    </location>
</feature>
<dbReference type="RefSeq" id="WP_146373926.1">
    <property type="nucleotide sequence ID" value="NZ_SJPP01000003.1"/>
</dbReference>
<feature type="transmembrane region" description="Helical" evidence="1">
    <location>
        <begin position="136"/>
        <end position="155"/>
    </location>
</feature>
<dbReference type="AlphaFoldDB" id="A0A5C6B6G9"/>
<keyword evidence="3" id="KW-1185">Reference proteome</keyword>
<protein>
    <submittedName>
        <fullName evidence="2">Uncharacterized protein</fullName>
    </submittedName>
</protein>
<evidence type="ECO:0000313" key="2">
    <source>
        <dbReference type="EMBL" id="TWU07111.1"/>
    </source>
</evidence>
<accession>A0A5C6B6G9</accession>
<evidence type="ECO:0000313" key="3">
    <source>
        <dbReference type="Proteomes" id="UP000320735"/>
    </source>
</evidence>
<gene>
    <name evidence="2" type="ORF">CA54_55160</name>
</gene>
<comment type="caution">
    <text evidence="2">The sequence shown here is derived from an EMBL/GenBank/DDBJ whole genome shotgun (WGS) entry which is preliminary data.</text>
</comment>
<reference evidence="2 3" key="1">
    <citation type="submission" date="2019-02" db="EMBL/GenBank/DDBJ databases">
        <title>Deep-cultivation of Planctomycetes and their phenomic and genomic characterization uncovers novel biology.</title>
        <authorList>
            <person name="Wiegand S."/>
            <person name="Jogler M."/>
            <person name="Boedeker C."/>
            <person name="Pinto D."/>
            <person name="Vollmers J."/>
            <person name="Rivas-Marin E."/>
            <person name="Kohn T."/>
            <person name="Peeters S.H."/>
            <person name="Heuer A."/>
            <person name="Rast P."/>
            <person name="Oberbeckmann S."/>
            <person name="Bunk B."/>
            <person name="Jeske O."/>
            <person name="Meyerdierks A."/>
            <person name="Storesund J.E."/>
            <person name="Kallscheuer N."/>
            <person name="Luecker S."/>
            <person name="Lage O.M."/>
            <person name="Pohl T."/>
            <person name="Merkel B.J."/>
            <person name="Hornburger P."/>
            <person name="Mueller R.-W."/>
            <person name="Bruemmer F."/>
            <person name="Labrenz M."/>
            <person name="Spormann A.M."/>
            <person name="Op Den Camp H."/>
            <person name="Overmann J."/>
            <person name="Amann R."/>
            <person name="Jetten M.S.M."/>
            <person name="Mascher T."/>
            <person name="Medema M.H."/>
            <person name="Devos D.P."/>
            <person name="Kaster A.-K."/>
            <person name="Ovreas L."/>
            <person name="Rohde M."/>
            <person name="Galperin M.Y."/>
            <person name="Jogler C."/>
        </authorList>
    </citation>
    <scope>NUCLEOTIDE SEQUENCE [LARGE SCALE GENOMIC DNA]</scope>
    <source>
        <strain evidence="2 3">CA54</strain>
    </source>
</reference>
<feature type="transmembrane region" description="Helical" evidence="1">
    <location>
        <begin position="207"/>
        <end position="225"/>
    </location>
</feature>
<keyword evidence="1" id="KW-1133">Transmembrane helix</keyword>
<sequence>MPRSSPPNGDEGTEGYRLKADLIELVKLPLYYLHIARPVPAHLIWSTARALSQGAGFMPTMFLLALCGIVFAGSALLQNWLGAWAAVAYNIFAWSTWGLVAYLAIIVAGWDSVTNVRRLGLRGILRSRFWFEWGRLLWHIMFLVFATATAISWIAGPLGAIDLSRRVWQISRDVIVPIFPAFIVAGIIGYLVAVIRWSLPRGRAFECVNWFLMLLAAMYFSEIVLETWPPQKVWPNGVVFVGACVLLVGSLGLLFLFGFQSWQRLEDRSP</sequence>
<keyword evidence="1" id="KW-0472">Membrane</keyword>
<dbReference type="Proteomes" id="UP000320735">
    <property type="component" value="Unassembled WGS sequence"/>
</dbReference>